<sequence>MNHEAALRKRLGSYWKIELSCAFLVPVAAVMRAPSSEWRESLALGAAILPVSVLLLIGGLYWRGVLKKAQGDRRSYKAVLRAADQAERPLIAAMIVGLITTVVALIFHGWTGPVIAALILVALAGLEFVNYYRIQLQNFDNIADLKRFAHTRRFRRSHLARDLEAFRRRPTI</sequence>
<protein>
    <submittedName>
        <fullName evidence="2">Uncharacterized protein</fullName>
    </submittedName>
</protein>
<feature type="transmembrane region" description="Helical" evidence="1">
    <location>
        <begin position="42"/>
        <end position="62"/>
    </location>
</feature>
<name>A0A6J4UDC8_9SPHN</name>
<evidence type="ECO:0000256" key="1">
    <source>
        <dbReference type="SAM" id="Phobius"/>
    </source>
</evidence>
<feature type="transmembrane region" description="Helical" evidence="1">
    <location>
        <begin position="90"/>
        <end position="108"/>
    </location>
</feature>
<keyword evidence="1" id="KW-0472">Membrane</keyword>
<gene>
    <name evidence="2" type="ORF">AVDCRST_MAG23-2480</name>
</gene>
<feature type="transmembrane region" description="Helical" evidence="1">
    <location>
        <begin position="114"/>
        <end position="132"/>
    </location>
</feature>
<reference evidence="2" key="1">
    <citation type="submission" date="2020-02" db="EMBL/GenBank/DDBJ databases">
        <authorList>
            <person name="Meier V. D."/>
        </authorList>
    </citation>
    <scope>NUCLEOTIDE SEQUENCE</scope>
    <source>
        <strain evidence="2">AVDCRST_MAG23</strain>
    </source>
</reference>
<keyword evidence="1" id="KW-0812">Transmembrane</keyword>
<organism evidence="2">
    <name type="scientific">uncultured Sphingosinicella sp</name>
    <dbReference type="NCBI Taxonomy" id="478748"/>
    <lineage>
        <taxon>Bacteria</taxon>
        <taxon>Pseudomonadati</taxon>
        <taxon>Pseudomonadota</taxon>
        <taxon>Alphaproteobacteria</taxon>
        <taxon>Sphingomonadales</taxon>
        <taxon>Sphingosinicellaceae</taxon>
        <taxon>Sphingosinicella</taxon>
        <taxon>environmental samples</taxon>
    </lineage>
</organism>
<accession>A0A6J4UDC8</accession>
<dbReference type="AlphaFoldDB" id="A0A6J4UDC8"/>
<proteinExistence type="predicted"/>
<dbReference type="EMBL" id="CADCWD010000082">
    <property type="protein sequence ID" value="CAA9545269.1"/>
    <property type="molecule type" value="Genomic_DNA"/>
</dbReference>
<keyword evidence="1" id="KW-1133">Transmembrane helix</keyword>
<evidence type="ECO:0000313" key="2">
    <source>
        <dbReference type="EMBL" id="CAA9545269.1"/>
    </source>
</evidence>